<comment type="catalytic activity">
    <reaction evidence="7">
        <text>a 2'-deoxyadenosine in DNA + S-adenosyl-L-methionine = an N(6)-methyl-2'-deoxyadenosine in DNA + S-adenosyl-L-homocysteine + H(+)</text>
        <dbReference type="Rhea" id="RHEA:15197"/>
        <dbReference type="Rhea" id="RHEA-COMP:12418"/>
        <dbReference type="Rhea" id="RHEA-COMP:12419"/>
        <dbReference type="ChEBI" id="CHEBI:15378"/>
        <dbReference type="ChEBI" id="CHEBI:57856"/>
        <dbReference type="ChEBI" id="CHEBI:59789"/>
        <dbReference type="ChEBI" id="CHEBI:90615"/>
        <dbReference type="ChEBI" id="CHEBI:90616"/>
        <dbReference type="EC" id="2.1.1.72"/>
    </reaction>
</comment>
<feature type="domain" description="DUF7149" evidence="11">
    <location>
        <begin position="18"/>
        <end position="248"/>
    </location>
</feature>
<dbReference type="SUPFAM" id="SSF53335">
    <property type="entry name" value="S-adenosyl-L-methionine-dependent methyltransferases"/>
    <property type="match status" value="1"/>
</dbReference>
<dbReference type="InterPro" id="IPR002052">
    <property type="entry name" value="DNA_methylase_N6_adenine_CS"/>
</dbReference>
<dbReference type="AlphaFoldDB" id="A0A968G993"/>
<dbReference type="PANTHER" id="PTHR33841">
    <property type="entry name" value="DNA METHYLTRANSFERASE YEEA-RELATED"/>
    <property type="match status" value="1"/>
</dbReference>
<evidence type="ECO:0000313" key="14">
    <source>
        <dbReference type="Proteomes" id="UP000711995"/>
    </source>
</evidence>
<evidence type="ECO:0000256" key="5">
    <source>
        <dbReference type="ARBA" id="ARBA00022747"/>
    </source>
</evidence>
<dbReference type="EMBL" id="JAATLJ010000001">
    <property type="protein sequence ID" value="NIZ40925.1"/>
    <property type="molecule type" value="Genomic_DNA"/>
</dbReference>
<dbReference type="InterPro" id="IPR029063">
    <property type="entry name" value="SAM-dependent_MTases_sf"/>
</dbReference>
<dbReference type="EC" id="2.1.1.72" evidence="1"/>
<keyword evidence="5" id="KW-0680">Restriction system</keyword>
<dbReference type="GO" id="GO:0009007">
    <property type="term" value="F:site-specific DNA-methyltransferase (adenine-specific) activity"/>
    <property type="evidence" value="ECO:0007669"/>
    <property type="project" value="UniProtKB-EC"/>
</dbReference>
<evidence type="ECO:0000259" key="12">
    <source>
        <dbReference type="Pfam" id="PF25120"/>
    </source>
</evidence>
<evidence type="ECO:0000256" key="2">
    <source>
        <dbReference type="ARBA" id="ARBA00022603"/>
    </source>
</evidence>
<keyword evidence="3" id="KW-0808">Transferase</keyword>
<feature type="domain" description="Type II methyltransferase M.TaqI-like" evidence="9">
    <location>
        <begin position="635"/>
        <end position="890"/>
    </location>
</feature>
<evidence type="ECO:0000256" key="6">
    <source>
        <dbReference type="ARBA" id="ARBA00023125"/>
    </source>
</evidence>
<feature type="coiled-coil region" evidence="8">
    <location>
        <begin position="725"/>
        <end position="757"/>
    </location>
</feature>
<dbReference type="Gene3D" id="3.40.50.150">
    <property type="entry name" value="Vaccinia Virus protein VP39"/>
    <property type="match status" value="1"/>
</dbReference>
<evidence type="ECO:0000256" key="1">
    <source>
        <dbReference type="ARBA" id="ARBA00011900"/>
    </source>
</evidence>
<dbReference type="GO" id="GO:0003677">
    <property type="term" value="F:DNA binding"/>
    <property type="evidence" value="ECO:0007669"/>
    <property type="project" value="UniProtKB-KW"/>
</dbReference>
<protein>
    <recommendedName>
        <fullName evidence="1">site-specific DNA-methyltransferase (adenine-specific)</fullName>
        <ecNumber evidence="1">2.1.1.72</ecNumber>
    </recommendedName>
</protein>
<keyword evidence="2 13" id="KW-0489">Methyltransferase</keyword>
<dbReference type="Pfam" id="PF25120">
    <property type="entry name" value="DUF7814"/>
    <property type="match status" value="1"/>
</dbReference>
<dbReference type="PRINTS" id="PR00507">
    <property type="entry name" value="N12N6MTFRASE"/>
</dbReference>
<evidence type="ECO:0000259" key="9">
    <source>
        <dbReference type="Pfam" id="PF07669"/>
    </source>
</evidence>
<gene>
    <name evidence="13" type="ORF">HCT14_05330</name>
</gene>
<keyword evidence="6" id="KW-0238">DNA-binding</keyword>
<dbReference type="InterPro" id="IPR025931">
    <property type="entry name" value="TaqI_C"/>
</dbReference>
<keyword evidence="4" id="KW-0949">S-adenosyl-L-methionine</keyword>
<comment type="caution">
    <text evidence="13">The sequence shown here is derived from an EMBL/GenBank/DDBJ whole genome shotgun (WGS) entry which is preliminary data.</text>
</comment>
<evidence type="ECO:0000256" key="7">
    <source>
        <dbReference type="ARBA" id="ARBA00047942"/>
    </source>
</evidence>
<dbReference type="PANTHER" id="PTHR33841:SF1">
    <property type="entry name" value="DNA METHYLTRANSFERASE A"/>
    <property type="match status" value="1"/>
</dbReference>
<organism evidence="13 14">
    <name type="scientific">Entomospira entomophila</name>
    <dbReference type="NCBI Taxonomy" id="2719988"/>
    <lineage>
        <taxon>Bacteria</taxon>
        <taxon>Pseudomonadati</taxon>
        <taxon>Spirochaetota</taxon>
        <taxon>Spirochaetia</taxon>
        <taxon>Spirochaetales</taxon>
        <taxon>Spirochaetaceae</taxon>
        <taxon>Entomospira</taxon>
    </lineage>
</organism>
<dbReference type="Proteomes" id="UP000711995">
    <property type="component" value="Unassembled WGS sequence"/>
</dbReference>
<dbReference type="Pfam" id="PF23653">
    <property type="entry name" value="DUF7149"/>
    <property type="match status" value="1"/>
</dbReference>
<feature type="domain" description="DUF7814" evidence="12">
    <location>
        <begin position="252"/>
        <end position="465"/>
    </location>
</feature>
<sequence>MLDIESLELFLGRNRVISTVEDYELQRFKKRLQQFFTNIELVRVSKGKESAIEEAIRGLMSGVFSRSNSKLDFAKEDNYDIVVRKSDGNIATLVECKKVSANEMSTFEKLNSKALQQLIYYYLKIVVKNEKTKPTFEPNLTMKNLMISDGYTWFVWEKQNFYDLIKEKFTYNGSKTTLAKVYSQITRSKETYPIIEQYIEQLGEDKFRQKCAYLDLSQLTGVEDLSEKELSLLYHFFSASVWLGQSSYLDPNSLNKEFYHELLHVMGLQEVDMKGSTDGMKIIVPNPDAEYSLYDQVRRNWEDSVPASTTMHEGILENIIPWVNRVLFLKLLEAHIITARDKDELSNEEKRSSPFAFMTHGEAIKEWSDLQTLFFKVLAIEHDKREEVPIYFKHIPYLNSSLFTYNASVEQVKISELATGKKMRIHRKSVLKGMEKEELPLIEYLLKFLSAYDFSTDGKSTIRGIEANMINASVLGKVFEKLNGYKDGSFYTPSFITTYICKESIQQSLIGRVNETLELEQPFQYYHELKEAFDDWHDRRSKNVEVVQKIIRSLTVLDPAVGSGHFLVSALNELMQVRYDFAMLQKMGATLEIVNDELLIRDPQSCDVLRYSVYRAKTQTFQQELFHAKQEIIENNLFGVDINSKSVEICRLRLWIELLKNSYYHLDEKRPTDTLETLKTTYDYVGMATLPNIDINIKTGNSLIYQLPLNDQKDDLMWNTLLDHLKEYNQAVQAYKHVRQRAERKELEATIRELSEHTIPSDLMFKGQASELGTEWRYLFPESLDKESGAFIGFDVVVGNPPYIQLQSMQEAIKKRYETMQYQTFTKTGDIYMLFYELGIQLLRGKPWGQMGMVTSNKWMMANYGEKLRTYLMETVKINTLIDFNDSQFFDNATTYPNILMVSYSARIDSVYYSFDQRWIPSLADKDNNLYELLKNYEPKTLLAKADRFILKQKAELDILQKVQTLGKPLGKWDVTINRGILTGLNEAFYLTTEQKDALIIQDPKSAEMIVPMLRGREIMPYHQHVQHNEWLIATFPALNINIDDYPAVKQHLMQWYDRLQQTGEKGTRKKSSNKWFETQDSIAYWQDFAKPKISWTRLSKYVAFNYDEKGYYTNDSSCIIVHNSNNMILKYLTGILNSHLYFYLWDFYLPKLMGNTFQVRQVFLVQVPILVPMPEQEAHVVALVDAIIQAKQTGKPSIALEQELDAYIFTLYGLTDEEIAIIKSVPKPIKEG</sequence>
<name>A0A968G993_9SPIO</name>
<keyword evidence="14" id="KW-1185">Reference proteome</keyword>
<dbReference type="InterPro" id="IPR011639">
    <property type="entry name" value="MethylTrfase_TaqI-like_dom"/>
</dbReference>
<keyword evidence="8" id="KW-0175">Coiled coil</keyword>
<dbReference type="InterPro" id="IPR056716">
    <property type="entry name" value="DUF7814"/>
</dbReference>
<evidence type="ECO:0000256" key="3">
    <source>
        <dbReference type="ARBA" id="ARBA00022679"/>
    </source>
</evidence>
<accession>A0A968G993</accession>
<dbReference type="InterPro" id="IPR050953">
    <property type="entry name" value="N4_N6_ade-DNA_methylase"/>
</dbReference>
<dbReference type="PROSITE" id="PS00092">
    <property type="entry name" value="N6_MTASE"/>
    <property type="match status" value="1"/>
</dbReference>
<proteinExistence type="predicted"/>
<dbReference type="Pfam" id="PF12950">
    <property type="entry name" value="TaqI_C"/>
    <property type="match status" value="1"/>
</dbReference>
<reference evidence="13 14" key="1">
    <citation type="submission" date="2020-03" db="EMBL/GenBank/DDBJ databases">
        <title>Spirochaetal bacteria isolated from arthropods constitute a novel genus Entomospira genus novum within the order Spirochaetales.</title>
        <authorList>
            <person name="Grana-Miraglia L."/>
            <person name="Sikutova S."/>
            <person name="Fingerle V."/>
            <person name="Sing A."/>
            <person name="Castillo-Ramirez S."/>
            <person name="Margos G."/>
            <person name="Rudolf I."/>
        </authorList>
    </citation>
    <scope>NUCLEOTIDE SEQUENCE [LARGE SCALE GENOMIC DNA]</scope>
    <source>
        <strain evidence="13 14">BR193</strain>
    </source>
</reference>
<evidence type="ECO:0000313" key="13">
    <source>
        <dbReference type="EMBL" id="NIZ40925.1"/>
    </source>
</evidence>
<dbReference type="GO" id="GO:0009307">
    <property type="term" value="P:DNA restriction-modification system"/>
    <property type="evidence" value="ECO:0007669"/>
    <property type="project" value="UniProtKB-KW"/>
</dbReference>
<dbReference type="RefSeq" id="WP_167700512.1">
    <property type="nucleotide sequence ID" value="NZ_CP118174.1"/>
</dbReference>
<evidence type="ECO:0000256" key="8">
    <source>
        <dbReference type="SAM" id="Coils"/>
    </source>
</evidence>
<evidence type="ECO:0000256" key="4">
    <source>
        <dbReference type="ARBA" id="ARBA00022691"/>
    </source>
</evidence>
<dbReference type="InterPro" id="IPR055573">
    <property type="entry name" value="DUF7149"/>
</dbReference>
<dbReference type="GO" id="GO:0032259">
    <property type="term" value="P:methylation"/>
    <property type="evidence" value="ECO:0007669"/>
    <property type="project" value="UniProtKB-KW"/>
</dbReference>
<dbReference type="Pfam" id="PF07669">
    <property type="entry name" value="Eco57I"/>
    <property type="match status" value="1"/>
</dbReference>
<evidence type="ECO:0000259" key="11">
    <source>
        <dbReference type="Pfam" id="PF23653"/>
    </source>
</evidence>
<evidence type="ECO:0000259" key="10">
    <source>
        <dbReference type="Pfam" id="PF12950"/>
    </source>
</evidence>
<feature type="domain" description="TaqI-like C-terminal specificity" evidence="10">
    <location>
        <begin position="1012"/>
        <end position="1170"/>
    </location>
</feature>